<evidence type="ECO:0000313" key="2">
    <source>
        <dbReference type="EMBL" id="EGT32935.1"/>
    </source>
</evidence>
<evidence type="ECO:0000256" key="1">
    <source>
        <dbReference type="SAM" id="MobiDB-lite"/>
    </source>
</evidence>
<gene>
    <name evidence="2" type="ORF">CAEBREN_07420</name>
</gene>
<keyword evidence="3" id="KW-1185">Reference proteome</keyword>
<feature type="region of interest" description="Disordered" evidence="1">
    <location>
        <begin position="1"/>
        <end position="106"/>
    </location>
</feature>
<feature type="compositionally biased region" description="Polar residues" evidence="1">
    <location>
        <begin position="18"/>
        <end position="27"/>
    </location>
</feature>
<dbReference type="EMBL" id="GL380919">
    <property type="protein sequence ID" value="EGT32935.1"/>
    <property type="molecule type" value="Genomic_DNA"/>
</dbReference>
<dbReference type="Proteomes" id="UP000008068">
    <property type="component" value="Unassembled WGS sequence"/>
</dbReference>
<dbReference type="AlphaFoldDB" id="G0PKR0"/>
<accession>G0PKR0</accession>
<proteinExistence type="predicted"/>
<reference evidence="3" key="1">
    <citation type="submission" date="2011-07" db="EMBL/GenBank/DDBJ databases">
        <authorList>
            <consortium name="Caenorhabditis brenneri Sequencing and Analysis Consortium"/>
            <person name="Wilson R.K."/>
        </authorList>
    </citation>
    <scope>NUCLEOTIDE SEQUENCE [LARGE SCALE GENOMIC DNA]</scope>
    <source>
        <strain evidence="3">PB2801</strain>
    </source>
</reference>
<dbReference type="HOGENOM" id="CLU_2225510_0_0_1"/>
<dbReference type="InParanoid" id="G0PKR0"/>
<name>G0PKR0_CAEBE</name>
<feature type="compositionally biased region" description="Low complexity" evidence="1">
    <location>
        <begin position="60"/>
        <end position="78"/>
    </location>
</feature>
<organism evidence="3">
    <name type="scientific">Caenorhabditis brenneri</name>
    <name type="common">Nematode worm</name>
    <dbReference type="NCBI Taxonomy" id="135651"/>
    <lineage>
        <taxon>Eukaryota</taxon>
        <taxon>Metazoa</taxon>
        <taxon>Ecdysozoa</taxon>
        <taxon>Nematoda</taxon>
        <taxon>Chromadorea</taxon>
        <taxon>Rhabditida</taxon>
        <taxon>Rhabditina</taxon>
        <taxon>Rhabditomorpha</taxon>
        <taxon>Rhabditoidea</taxon>
        <taxon>Rhabditidae</taxon>
        <taxon>Peloderinae</taxon>
        <taxon>Caenorhabditis</taxon>
    </lineage>
</organism>
<evidence type="ECO:0000313" key="3">
    <source>
        <dbReference type="Proteomes" id="UP000008068"/>
    </source>
</evidence>
<sequence>MRTPRHPDSWIPGYPATRNPTTMSFQISPGPDVQHPNPFYFQTTKPSSRKSSLSRKSSRSGRSSKSTKSSARSSSKSGKSSKKSSKKSSVKSKKLKKNPVGNSNVS</sequence>
<feature type="compositionally biased region" description="Basic residues" evidence="1">
    <location>
        <begin position="79"/>
        <end position="97"/>
    </location>
</feature>
<protein>
    <submittedName>
        <fullName evidence="2">Uncharacterized protein</fullName>
    </submittedName>
</protein>